<accession>A0A6C0EZS7</accession>
<proteinExistence type="predicted"/>
<keyword evidence="1" id="KW-0812">Transmembrane</keyword>
<dbReference type="EMBL" id="MN738978">
    <property type="protein sequence ID" value="QHT33779.1"/>
    <property type="molecule type" value="Genomic_DNA"/>
</dbReference>
<name>A0A6C0EZS7_9ZZZZ</name>
<keyword evidence="1" id="KW-0472">Membrane</keyword>
<dbReference type="AlphaFoldDB" id="A0A6C0EZS7"/>
<sequence>MTVFDIMASKRGKIIVSIILAFGLACMLRIACDGANMIIIKGPPINSVQDKIFSFDDKCYSYKTVSTSCKNMKNNNID</sequence>
<protein>
    <submittedName>
        <fullName evidence="2">Uncharacterized protein</fullName>
    </submittedName>
</protein>
<keyword evidence="1" id="KW-1133">Transmembrane helix</keyword>
<feature type="transmembrane region" description="Helical" evidence="1">
    <location>
        <begin position="12"/>
        <end position="31"/>
    </location>
</feature>
<reference evidence="2" key="1">
    <citation type="journal article" date="2020" name="Nature">
        <title>Giant virus diversity and host interactions through global metagenomics.</title>
        <authorList>
            <person name="Schulz F."/>
            <person name="Roux S."/>
            <person name="Paez-Espino D."/>
            <person name="Jungbluth S."/>
            <person name="Walsh D.A."/>
            <person name="Denef V.J."/>
            <person name="McMahon K.D."/>
            <person name="Konstantinidis K.T."/>
            <person name="Eloe-Fadrosh E.A."/>
            <person name="Kyrpides N.C."/>
            <person name="Woyke T."/>
        </authorList>
    </citation>
    <scope>NUCLEOTIDE SEQUENCE</scope>
    <source>
        <strain evidence="2">GVMAG-M-3300009161-52</strain>
    </source>
</reference>
<organism evidence="2">
    <name type="scientific">viral metagenome</name>
    <dbReference type="NCBI Taxonomy" id="1070528"/>
    <lineage>
        <taxon>unclassified sequences</taxon>
        <taxon>metagenomes</taxon>
        <taxon>organismal metagenomes</taxon>
    </lineage>
</organism>
<evidence type="ECO:0000313" key="2">
    <source>
        <dbReference type="EMBL" id="QHT33779.1"/>
    </source>
</evidence>
<evidence type="ECO:0000256" key="1">
    <source>
        <dbReference type="SAM" id="Phobius"/>
    </source>
</evidence>